<keyword evidence="1" id="KW-0732">Signal</keyword>
<comment type="caution">
    <text evidence="2">The sequence shown here is derived from an EMBL/GenBank/DDBJ whole genome shotgun (WGS) entry which is preliminary data.</text>
</comment>
<evidence type="ECO:0000256" key="1">
    <source>
        <dbReference type="SAM" id="SignalP"/>
    </source>
</evidence>
<dbReference type="RefSeq" id="WP_184201477.1">
    <property type="nucleotide sequence ID" value="NZ_JACIIV010000022.1"/>
</dbReference>
<keyword evidence="3" id="KW-1185">Reference proteome</keyword>
<name>A0A841LFV7_9SPHN</name>
<dbReference type="EMBL" id="JACIIV010000022">
    <property type="protein sequence ID" value="MBB6228685.1"/>
    <property type="molecule type" value="Genomic_DNA"/>
</dbReference>
<protein>
    <submittedName>
        <fullName evidence="2">Uncharacterized protein</fullName>
    </submittedName>
</protein>
<feature type="signal peptide" evidence="1">
    <location>
        <begin position="1"/>
        <end position="23"/>
    </location>
</feature>
<sequence>MRPITAPLLTLAMLLAACSDSGAAPEASAEAARDARNAGNVASAMAGSATGLVDISDLPDFVEMYQGATPIMNMKTNDSGAAGGLLSYTTTAPITEVVAFHRASAKRNGIDFKTEAATPDGMTLAGTSADEARSLMVMIARGEAETTVSLTHARKTG</sequence>
<dbReference type="AlphaFoldDB" id="A0A841LFV7"/>
<gene>
    <name evidence="2" type="ORF">FHS79_002875</name>
</gene>
<organism evidence="2 3">
    <name type="scientific">Polymorphobacter multimanifer</name>
    <dbReference type="NCBI Taxonomy" id="1070431"/>
    <lineage>
        <taxon>Bacteria</taxon>
        <taxon>Pseudomonadati</taxon>
        <taxon>Pseudomonadota</taxon>
        <taxon>Alphaproteobacteria</taxon>
        <taxon>Sphingomonadales</taxon>
        <taxon>Sphingosinicellaceae</taxon>
        <taxon>Polymorphobacter</taxon>
    </lineage>
</organism>
<reference evidence="2 3" key="1">
    <citation type="submission" date="2020-08" db="EMBL/GenBank/DDBJ databases">
        <title>Genomic Encyclopedia of Type Strains, Phase IV (KMG-IV): sequencing the most valuable type-strain genomes for metagenomic binning, comparative biology and taxonomic classification.</title>
        <authorList>
            <person name="Goeker M."/>
        </authorList>
    </citation>
    <scope>NUCLEOTIDE SEQUENCE [LARGE SCALE GENOMIC DNA]</scope>
    <source>
        <strain evidence="2 3">DSM 102189</strain>
    </source>
</reference>
<feature type="chain" id="PRO_5032553292" evidence="1">
    <location>
        <begin position="24"/>
        <end position="157"/>
    </location>
</feature>
<accession>A0A841LFV7</accession>
<evidence type="ECO:0000313" key="3">
    <source>
        <dbReference type="Proteomes" id="UP000538147"/>
    </source>
</evidence>
<proteinExistence type="predicted"/>
<evidence type="ECO:0000313" key="2">
    <source>
        <dbReference type="EMBL" id="MBB6228685.1"/>
    </source>
</evidence>
<dbReference type="PROSITE" id="PS51257">
    <property type="entry name" value="PROKAR_LIPOPROTEIN"/>
    <property type="match status" value="1"/>
</dbReference>
<dbReference type="Proteomes" id="UP000538147">
    <property type="component" value="Unassembled WGS sequence"/>
</dbReference>